<feature type="transmembrane region" description="Helical" evidence="1">
    <location>
        <begin position="12"/>
        <end position="28"/>
    </location>
</feature>
<evidence type="ECO:0000313" key="2">
    <source>
        <dbReference type="EMBL" id="MBX64856.1"/>
    </source>
</evidence>
<sequence>MEIFSNLQTQMRLLLHLILLPAVLNVILMSPRNLYASIMLISSYMVLIVTLCNMSLSKLTS</sequence>
<feature type="transmembrane region" description="Helical" evidence="1">
    <location>
        <begin position="34"/>
        <end position="56"/>
    </location>
</feature>
<dbReference type="AlphaFoldDB" id="A0A2P2QCW4"/>
<accession>A0A2P2QCW4</accession>
<proteinExistence type="predicted"/>
<keyword evidence="1" id="KW-1133">Transmembrane helix</keyword>
<evidence type="ECO:0000256" key="1">
    <source>
        <dbReference type="SAM" id="Phobius"/>
    </source>
</evidence>
<name>A0A2P2QCW4_RHIMU</name>
<keyword evidence="1" id="KW-0472">Membrane</keyword>
<keyword evidence="1" id="KW-0812">Transmembrane</keyword>
<dbReference type="EMBL" id="GGEC01084372">
    <property type="protein sequence ID" value="MBX64856.1"/>
    <property type="molecule type" value="Transcribed_RNA"/>
</dbReference>
<organism evidence="2">
    <name type="scientific">Rhizophora mucronata</name>
    <name type="common">Asiatic mangrove</name>
    <dbReference type="NCBI Taxonomy" id="61149"/>
    <lineage>
        <taxon>Eukaryota</taxon>
        <taxon>Viridiplantae</taxon>
        <taxon>Streptophyta</taxon>
        <taxon>Embryophyta</taxon>
        <taxon>Tracheophyta</taxon>
        <taxon>Spermatophyta</taxon>
        <taxon>Magnoliopsida</taxon>
        <taxon>eudicotyledons</taxon>
        <taxon>Gunneridae</taxon>
        <taxon>Pentapetalae</taxon>
        <taxon>rosids</taxon>
        <taxon>fabids</taxon>
        <taxon>Malpighiales</taxon>
        <taxon>Rhizophoraceae</taxon>
        <taxon>Rhizophora</taxon>
    </lineage>
</organism>
<reference evidence="2" key="1">
    <citation type="submission" date="2018-02" db="EMBL/GenBank/DDBJ databases">
        <title>Rhizophora mucronata_Transcriptome.</title>
        <authorList>
            <person name="Meera S.P."/>
            <person name="Sreeshan A."/>
            <person name="Augustine A."/>
        </authorList>
    </citation>
    <scope>NUCLEOTIDE SEQUENCE</scope>
    <source>
        <tissue evidence="2">Leaf</tissue>
    </source>
</reference>
<protein>
    <submittedName>
        <fullName evidence="2">Uncharacterized protein</fullName>
    </submittedName>
</protein>